<proteinExistence type="predicted"/>
<protein>
    <recommendedName>
        <fullName evidence="3">Envelope protein</fullName>
    </recommendedName>
</protein>
<sequence>MVKIQQSETAIINNINKLQNTANRADKRINEMEVRQIMNEQSEELNVLLTQHSFQTHNLVAIINTAQLGHMHSSIIYATNFLAELQQVRIQLDSRENFAEQVTIQNIHKLMRMSSLQVIRVADTLVFIISIPIVQNREYRVYKGIPLPIKQKDSVYALIQPTNKYLAISEDNVYSIYIDDIQLNKCIHMQEYYICSNTQTHYIQETDNCEAKLFSSQDKETIPKAC</sequence>
<evidence type="ECO:0008006" key="3">
    <source>
        <dbReference type="Google" id="ProtNLM"/>
    </source>
</evidence>
<dbReference type="InterPro" id="IPR022048">
    <property type="entry name" value="Envelope_fusion-like"/>
</dbReference>
<keyword evidence="2" id="KW-1185">Reference proteome</keyword>
<gene>
    <name evidence="1" type="ORF">MEUPH1_LOCUS114</name>
</gene>
<dbReference type="AlphaFoldDB" id="A0AAV0VIZ5"/>
<organism evidence="1 2">
    <name type="scientific">Macrosiphum euphorbiae</name>
    <name type="common">potato aphid</name>
    <dbReference type="NCBI Taxonomy" id="13131"/>
    <lineage>
        <taxon>Eukaryota</taxon>
        <taxon>Metazoa</taxon>
        <taxon>Ecdysozoa</taxon>
        <taxon>Arthropoda</taxon>
        <taxon>Hexapoda</taxon>
        <taxon>Insecta</taxon>
        <taxon>Pterygota</taxon>
        <taxon>Neoptera</taxon>
        <taxon>Paraneoptera</taxon>
        <taxon>Hemiptera</taxon>
        <taxon>Sternorrhyncha</taxon>
        <taxon>Aphidomorpha</taxon>
        <taxon>Aphidoidea</taxon>
        <taxon>Aphididae</taxon>
        <taxon>Macrosiphini</taxon>
        <taxon>Macrosiphum</taxon>
    </lineage>
</organism>
<accession>A0AAV0VIZ5</accession>
<dbReference type="EMBL" id="CARXXK010000001">
    <property type="protein sequence ID" value="CAI6342761.1"/>
    <property type="molecule type" value="Genomic_DNA"/>
</dbReference>
<comment type="caution">
    <text evidence="1">The sequence shown here is derived from an EMBL/GenBank/DDBJ whole genome shotgun (WGS) entry which is preliminary data.</text>
</comment>
<reference evidence="1 2" key="1">
    <citation type="submission" date="2023-01" db="EMBL/GenBank/DDBJ databases">
        <authorList>
            <person name="Whitehead M."/>
        </authorList>
    </citation>
    <scope>NUCLEOTIDE SEQUENCE [LARGE SCALE GENOMIC DNA]</scope>
</reference>
<evidence type="ECO:0000313" key="2">
    <source>
        <dbReference type="Proteomes" id="UP001160148"/>
    </source>
</evidence>
<dbReference type="Pfam" id="PF12259">
    <property type="entry name" value="Baculo_F"/>
    <property type="match status" value="1"/>
</dbReference>
<dbReference type="Proteomes" id="UP001160148">
    <property type="component" value="Unassembled WGS sequence"/>
</dbReference>
<name>A0AAV0VIZ5_9HEMI</name>
<evidence type="ECO:0000313" key="1">
    <source>
        <dbReference type="EMBL" id="CAI6342761.1"/>
    </source>
</evidence>